<proteinExistence type="predicted"/>
<dbReference type="Gene3D" id="3.20.20.300">
    <property type="entry name" value="Glycoside hydrolase, family 3, N-terminal domain"/>
    <property type="match status" value="1"/>
</dbReference>
<dbReference type="SUPFAM" id="SSF51445">
    <property type="entry name" value="(Trans)glycosidases"/>
    <property type="match status" value="1"/>
</dbReference>
<evidence type="ECO:0000256" key="1">
    <source>
        <dbReference type="ARBA" id="ARBA00022801"/>
    </source>
</evidence>
<sequence length="87" mass="10105">MSRVDDAVQRMVRVKFTMGLFENPLAYYNMAKYLGCQEHRDLAREVVRKTLVLLKNRKYSHAGNIGYQCCGWTIEWQGLSDNSTAEQ</sequence>
<keyword evidence="1" id="KW-0378">Hydrolase</keyword>
<keyword evidence="3" id="KW-1185">Reference proteome</keyword>
<evidence type="ECO:0000313" key="3">
    <source>
        <dbReference type="Proteomes" id="UP000245207"/>
    </source>
</evidence>
<dbReference type="STRING" id="35608.A0A2U1NYB9"/>
<dbReference type="InterPro" id="IPR051915">
    <property type="entry name" value="Cellulose_Degrad_GH3"/>
</dbReference>
<dbReference type="OrthoDB" id="416222at2759"/>
<dbReference type="InterPro" id="IPR017853">
    <property type="entry name" value="GH"/>
</dbReference>
<dbReference type="InterPro" id="IPR036962">
    <property type="entry name" value="Glyco_hydro_3_N_sf"/>
</dbReference>
<gene>
    <name evidence="2" type="ORF">CTI12_AA164200</name>
</gene>
<comment type="caution">
    <text evidence="2">The sequence shown here is derived from an EMBL/GenBank/DDBJ whole genome shotgun (WGS) entry which is preliminary data.</text>
</comment>
<dbReference type="EMBL" id="PKPP01001978">
    <property type="protein sequence ID" value="PWA78509.1"/>
    <property type="molecule type" value="Genomic_DNA"/>
</dbReference>
<organism evidence="2 3">
    <name type="scientific">Artemisia annua</name>
    <name type="common">Sweet wormwood</name>
    <dbReference type="NCBI Taxonomy" id="35608"/>
    <lineage>
        <taxon>Eukaryota</taxon>
        <taxon>Viridiplantae</taxon>
        <taxon>Streptophyta</taxon>
        <taxon>Embryophyta</taxon>
        <taxon>Tracheophyta</taxon>
        <taxon>Spermatophyta</taxon>
        <taxon>Magnoliopsida</taxon>
        <taxon>eudicotyledons</taxon>
        <taxon>Gunneridae</taxon>
        <taxon>Pentapetalae</taxon>
        <taxon>asterids</taxon>
        <taxon>campanulids</taxon>
        <taxon>Asterales</taxon>
        <taxon>Asteraceae</taxon>
        <taxon>Asteroideae</taxon>
        <taxon>Anthemideae</taxon>
        <taxon>Artemisiinae</taxon>
        <taxon>Artemisia</taxon>
    </lineage>
</organism>
<reference evidence="2 3" key="1">
    <citation type="journal article" date="2018" name="Mol. Plant">
        <title>The genome of Artemisia annua provides insight into the evolution of Asteraceae family and artemisinin biosynthesis.</title>
        <authorList>
            <person name="Shen Q."/>
            <person name="Zhang L."/>
            <person name="Liao Z."/>
            <person name="Wang S."/>
            <person name="Yan T."/>
            <person name="Shi P."/>
            <person name="Liu M."/>
            <person name="Fu X."/>
            <person name="Pan Q."/>
            <person name="Wang Y."/>
            <person name="Lv Z."/>
            <person name="Lu X."/>
            <person name="Zhang F."/>
            <person name="Jiang W."/>
            <person name="Ma Y."/>
            <person name="Chen M."/>
            <person name="Hao X."/>
            <person name="Li L."/>
            <person name="Tang Y."/>
            <person name="Lv G."/>
            <person name="Zhou Y."/>
            <person name="Sun X."/>
            <person name="Brodelius P.E."/>
            <person name="Rose J.K.C."/>
            <person name="Tang K."/>
        </authorList>
    </citation>
    <scope>NUCLEOTIDE SEQUENCE [LARGE SCALE GENOMIC DNA]</scope>
    <source>
        <strain evidence="3">cv. Huhao1</strain>
        <tissue evidence="2">Leaf</tissue>
    </source>
</reference>
<dbReference type="PANTHER" id="PTHR30620">
    <property type="entry name" value="PERIPLASMIC BETA-GLUCOSIDASE-RELATED"/>
    <property type="match status" value="1"/>
</dbReference>
<dbReference type="AlphaFoldDB" id="A0A2U1NYB9"/>
<dbReference type="GO" id="GO:0009251">
    <property type="term" value="P:glucan catabolic process"/>
    <property type="evidence" value="ECO:0007669"/>
    <property type="project" value="TreeGrafter"/>
</dbReference>
<evidence type="ECO:0000313" key="2">
    <source>
        <dbReference type="EMBL" id="PWA78509.1"/>
    </source>
</evidence>
<dbReference type="GO" id="GO:0008422">
    <property type="term" value="F:beta-glucosidase activity"/>
    <property type="evidence" value="ECO:0007669"/>
    <property type="project" value="TreeGrafter"/>
</dbReference>
<dbReference type="Proteomes" id="UP000245207">
    <property type="component" value="Unassembled WGS sequence"/>
</dbReference>
<protein>
    <submittedName>
        <fullName evidence="2">C2 calcium-dependent membrane targeting</fullName>
    </submittedName>
</protein>
<name>A0A2U1NYB9_ARTAN</name>
<accession>A0A2U1NYB9</accession>
<dbReference type="PANTHER" id="PTHR30620:SF91">
    <property type="entry name" value="BETA-GLUCOSIDASE"/>
    <property type="match status" value="1"/>
</dbReference>